<proteinExistence type="predicted"/>
<name>A0A097DAR5_9BBAC</name>
<reference evidence="1 6" key="1">
    <citation type="journal article" date="2014" name="BMC Genomics">
        <title>Genome sequence of Erinnyis ello granulovirus (ErelGV), a natural cassava hornworm pesticide and the first sequenced sphingid-infecting betabaculovirus.</title>
        <authorList>
            <person name="Ardisson-Araujo D.M."/>
            <person name="de Melo F.L."/>
            <person name="Andrade M.D."/>
            <person name="Sihler W."/>
            <person name="Bao S.N."/>
            <person name="Ribeiro B.M."/>
            <person name="de Souza M.L."/>
        </authorList>
    </citation>
    <scope>NUCLEOTIDE SEQUENCE [LARGE SCALE GENOMIC DNA]</scope>
    <source>
        <strain evidence="1">S86</strain>
    </source>
</reference>
<evidence type="ECO:0000313" key="5">
    <source>
        <dbReference type="EMBL" id="ARX71803.1"/>
    </source>
</evidence>
<dbReference type="Proteomes" id="UP000201628">
    <property type="component" value="Segment"/>
</dbReference>
<keyword evidence="6" id="KW-1185">Reference proteome</keyword>
<dbReference type="EMBL" id="KJ406702">
    <property type="protein sequence ID" value="AIS92073.1"/>
    <property type="molecule type" value="Genomic_DNA"/>
</dbReference>
<dbReference type="EMBL" id="KX859079">
    <property type="protein sequence ID" value="ARX71413.1"/>
    <property type="molecule type" value="Genomic_DNA"/>
</dbReference>
<evidence type="ECO:0000313" key="3">
    <source>
        <dbReference type="EMBL" id="ARX71543.1"/>
    </source>
</evidence>
<organism evidence="1 6">
    <name type="scientific">Erinnyis ello granulovirus</name>
    <dbReference type="NCBI Taxonomy" id="307444"/>
    <lineage>
        <taxon>Viruses</taxon>
        <taxon>Viruses incertae sedis</taxon>
        <taxon>Naldaviricetes</taxon>
        <taxon>Lefavirales</taxon>
        <taxon>Baculoviridae</taxon>
        <taxon>Betabaculovirus</taxon>
        <taxon>Betabaculovirus erellonis</taxon>
    </lineage>
</organism>
<dbReference type="KEGG" id="vg:20712744"/>
<dbReference type="EMBL" id="KX859080">
    <property type="protein sequence ID" value="ARX71543.1"/>
    <property type="molecule type" value="Genomic_DNA"/>
</dbReference>
<reference evidence="1" key="2">
    <citation type="submission" date="2014-02" db="EMBL/GenBank/DDBJ databases">
        <authorList>
            <person name="Ardisson-Araujo D.M.P."/>
            <person name="Melo F.L."/>
            <person name="Andrade M.S."/>
            <person name="Sihler W."/>
            <person name="Bao S.N."/>
            <person name="Ribeiro B.M."/>
            <person name="Souza M.L."/>
        </authorList>
    </citation>
    <scope>NUCLEOTIDE SEQUENCE</scope>
    <source>
        <strain evidence="1">S86</strain>
    </source>
</reference>
<dbReference type="EMBL" id="KX859082">
    <property type="protein sequence ID" value="ARX71803.1"/>
    <property type="molecule type" value="Genomic_DNA"/>
</dbReference>
<dbReference type="RefSeq" id="YP_009091913.1">
    <property type="nucleotide sequence ID" value="NC_025257.1"/>
</dbReference>
<sequence>MTSATGLHSLYKKYVTQYEFIEILERDLPPPRLHGNTTTTHTKLYPSLDIHPDYSDINKVCNLILAGVYKKKHVSD</sequence>
<gene>
    <name evidence="2" type="ORF">EREL_074</name>
</gene>
<evidence type="ECO:0000313" key="4">
    <source>
        <dbReference type="EMBL" id="ARX71673.1"/>
    </source>
</evidence>
<dbReference type="OrthoDB" id="29313at10239"/>
<accession>A0A097DAR5</accession>
<reference evidence="2" key="3">
    <citation type="submission" date="2016-09" db="EMBL/GenBank/DDBJ databases">
        <title>Genome-wide Diversity of Wild Populations of Erinnyis ello granulovirus (ErelGV).</title>
        <authorList>
            <person name="Brito A.F."/>
            <person name="Melo F.L."/>
            <person name="Ardisson-Araujo D.M.P."/>
            <person name="Sihler W."/>
            <person name="Souza M.L."/>
            <person name="Ribeiro B.M."/>
        </authorList>
    </citation>
    <scope>NUCLEOTIDE SEQUENCE</scope>
    <source>
        <strain evidence="5">ErelGV-00</strain>
        <strain evidence="2">ErelGV-94</strain>
        <strain evidence="3">ErelGV-98</strain>
        <strain evidence="4">ErelGV-99</strain>
    </source>
</reference>
<evidence type="ECO:0000313" key="2">
    <source>
        <dbReference type="EMBL" id="ARX71413.1"/>
    </source>
</evidence>
<protein>
    <submittedName>
        <fullName evidence="1">Uncharacterized protein</fullName>
    </submittedName>
</protein>
<dbReference type="EMBL" id="KX859081">
    <property type="protein sequence ID" value="ARX71673.1"/>
    <property type="molecule type" value="Genomic_DNA"/>
</dbReference>
<evidence type="ECO:0000313" key="6">
    <source>
        <dbReference type="Proteomes" id="UP000201628"/>
    </source>
</evidence>
<evidence type="ECO:0000313" key="1">
    <source>
        <dbReference type="EMBL" id="AIS92073.1"/>
    </source>
</evidence>